<dbReference type="Proteomes" id="UP000252081">
    <property type="component" value="Unassembled WGS sequence"/>
</dbReference>
<name>A0A366KX58_9SPHI</name>
<evidence type="ECO:0000313" key="1">
    <source>
        <dbReference type="EMBL" id="RBQ05823.1"/>
    </source>
</evidence>
<dbReference type="EMBL" id="QNQU01000012">
    <property type="protein sequence ID" value="RBQ05823.1"/>
    <property type="molecule type" value="Genomic_DNA"/>
</dbReference>
<comment type="caution">
    <text evidence="1">The sequence shown here is derived from an EMBL/GenBank/DDBJ whole genome shotgun (WGS) entry which is preliminary data.</text>
</comment>
<reference evidence="1 2" key="1">
    <citation type="submission" date="2018-07" db="EMBL/GenBank/DDBJ databases">
        <title>A draft genome of a endophytic bacteria, a new species of Pedobacter.</title>
        <authorList>
            <person name="Zhang Z.D."/>
            <person name="Chen Z.J."/>
        </authorList>
    </citation>
    <scope>NUCLEOTIDE SEQUENCE [LARGE SCALE GENOMIC DNA]</scope>
    <source>
        <strain evidence="1 2">RS10</strain>
    </source>
</reference>
<proteinExistence type="predicted"/>
<dbReference type="AlphaFoldDB" id="A0A366KX58"/>
<dbReference type="OrthoDB" id="885042at2"/>
<dbReference type="RefSeq" id="WP_113949662.1">
    <property type="nucleotide sequence ID" value="NZ_QNQU01000012.1"/>
</dbReference>
<evidence type="ECO:0000313" key="2">
    <source>
        <dbReference type="Proteomes" id="UP000252081"/>
    </source>
</evidence>
<sequence>MKTLSLLILFFLTNITCRESTTVYICDSPNAKKYHNTSKCKGLSNCTYKIIKVDIEKAKKDGRTLCGWEK</sequence>
<protein>
    <submittedName>
        <fullName evidence="1">Uncharacterized protein</fullName>
    </submittedName>
</protein>
<gene>
    <name evidence="1" type="ORF">DRW42_15090</name>
</gene>
<keyword evidence="2" id="KW-1185">Reference proteome</keyword>
<accession>A0A366KX58</accession>
<organism evidence="1 2">
    <name type="scientific">Pedobacter miscanthi</name>
    <dbReference type="NCBI Taxonomy" id="2259170"/>
    <lineage>
        <taxon>Bacteria</taxon>
        <taxon>Pseudomonadati</taxon>
        <taxon>Bacteroidota</taxon>
        <taxon>Sphingobacteriia</taxon>
        <taxon>Sphingobacteriales</taxon>
        <taxon>Sphingobacteriaceae</taxon>
        <taxon>Pedobacter</taxon>
    </lineage>
</organism>